<dbReference type="GO" id="GO:0005886">
    <property type="term" value="C:plasma membrane"/>
    <property type="evidence" value="ECO:0007669"/>
    <property type="project" value="UniProtKB-SubCell"/>
</dbReference>
<feature type="transmembrane region" description="Helical" evidence="7">
    <location>
        <begin position="379"/>
        <end position="399"/>
    </location>
</feature>
<feature type="transmembrane region" description="Helical" evidence="7">
    <location>
        <begin position="12"/>
        <end position="32"/>
    </location>
</feature>
<evidence type="ECO:0000256" key="6">
    <source>
        <dbReference type="ARBA" id="ARBA00023136"/>
    </source>
</evidence>
<dbReference type="GO" id="GO:0022857">
    <property type="term" value="F:transmembrane transporter activity"/>
    <property type="evidence" value="ECO:0007669"/>
    <property type="project" value="InterPro"/>
</dbReference>
<dbReference type="Pfam" id="PF07690">
    <property type="entry name" value="MFS_1"/>
    <property type="match status" value="2"/>
</dbReference>
<keyword evidence="5 7" id="KW-1133">Transmembrane helix</keyword>
<feature type="domain" description="Major facilitator superfamily (MFS) profile" evidence="8">
    <location>
        <begin position="227"/>
        <end position="405"/>
    </location>
</feature>
<evidence type="ECO:0000256" key="7">
    <source>
        <dbReference type="SAM" id="Phobius"/>
    </source>
</evidence>
<feature type="domain" description="Major facilitator superfamily (MFS) profile" evidence="8">
    <location>
        <begin position="1"/>
        <end position="196"/>
    </location>
</feature>
<dbReference type="SUPFAM" id="SSF103473">
    <property type="entry name" value="MFS general substrate transporter"/>
    <property type="match status" value="1"/>
</dbReference>
<keyword evidence="3" id="KW-1003">Cell membrane</keyword>
<proteinExistence type="predicted"/>
<feature type="transmembrane region" description="Helical" evidence="7">
    <location>
        <begin position="52"/>
        <end position="71"/>
    </location>
</feature>
<evidence type="ECO:0000259" key="8">
    <source>
        <dbReference type="PROSITE" id="PS50850"/>
    </source>
</evidence>
<evidence type="ECO:0000256" key="5">
    <source>
        <dbReference type="ARBA" id="ARBA00022989"/>
    </source>
</evidence>
<dbReference type="EMBL" id="CP043329">
    <property type="protein sequence ID" value="QEK50412.1"/>
    <property type="molecule type" value="Genomic_DNA"/>
</dbReference>
<dbReference type="InterPro" id="IPR036259">
    <property type="entry name" value="MFS_trans_sf"/>
</dbReference>
<keyword evidence="10" id="KW-1185">Reference proteome</keyword>
<keyword evidence="2" id="KW-0813">Transport</keyword>
<feature type="transmembrane region" description="Helical" evidence="7">
    <location>
        <begin position="147"/>
        <end position="165"/>
    </location>
</feature>
<organism evidence="9 10">
    <name type="scientific">Pedobacter aquae</name>
    <dbReference type="NCBI Taxonomy" id="2605747"/>
    <lineage>
        <taxon>Bacteria</taxon>
        <taxon>Pseudomonadati</taxon>
        <taxon>Bacteroidota</taxon>
        <taxon>Sphingobacteriia</taxon>
        <taxon>Sphingobacteriales</taxon>
        <taxon>Sphingobacteriaceae</taxon>
        <taxon>Pedobacter</taxon>
    </lineage>
</organism>
<feature type="transmembrane region" description="Helical" evidence="7">
    <location>
        <begin position="83"/>
        <end position="101"/>
    </location>
</feature>
<dbReference type="InterPro" id="IPR011701">
    <property type="entry name" value="MFS"/>
</dbReference>
<reference evidence="9 10" key="1">
    <citation type="submission" date="2019-08" db="EMBL/GenBank/DDBJ databases">
        <title>Pedobacter sp. nov., isolated from Han river, South Korea.</title>
        <authorList>
            <person name="Lee D.-H."/>
            <person name="Kim Y.-S."/>
            <person name="Hwang E.-M."/>
            <person name="Le Tran T.C."/>
            <person name="Cha C.-J."/>
        </authorList>
    </citation>
    <scope>NUCLEOTIDE SEQUENCE [LARGE SCALE GENOMIC DNA]</scope>
    <source>
        <strain evidence="9 10">CJ43</strain>
    </source>
</reference>
<evidence type="ECO:0000313" key="10">
    <source>
        <dbReference type="Proteomes" id="UP000323653"/>
    </source>
</evidence>
<protein>
    <submittedName>
        <fullName evidence="9">MFS transporter</fullName>
    </submittedName>
</protein>
<accession>A0A5C0VEY5</accession>
<dbReference type="PROSITE" id="PS50850">
    <property type="entry name" value="MFS"/>
    <property type="match status" value="2"/>
</dbReference>
<feature type="transmembrane region" description="Helical" evidence="7">
    <location>
        <begin position="248"/>
        <end position="273"/>
    </location>
</feature>
<dbReference type="KEGG" id="pej:FYC62_01050"/>
<sequence length="405" mass="44670">MTTPIKFGLKANWKQFTLLVIVNAFVGGMVGLERSILPNFAHEIFGIQSKTAILSFIIAFGISKAFTNYFTGKLVNQYGRKSILLIGWLIAIPIPFLLIYAPTWNWVTFANVLLGISQGITWSTTILMKIDLVGEKDRGFAMGLNEFAGYLAVGLASFLSSYLAGKYGFTPYIFYLGVLMSVSGFMISFWAVNDTQEFVNAESRLVVSKSSNNSHHIFLETTFKNKTLSAVTQAGLVNNLNDGMMWGILPVFLFSLKFSAYDVGLITAIYPMVWGISQVFTGKLADIYHKKRILFLGMFLQGLVILVMPFMDDFISLFSLAALLGLGTALVYPTFIATIAQVSHPKERAESIGIFRLWRDLGYAFGAIVSGIVADFLGINYAIIIVGILTVLSAVIIGVRMKSNF</sequence>
<comment type="subcellular location">
    <subcellularLocation>
        <location evidence="1">Cell membrane</location>
        <topology evidence="1">Multi-pass membrane protein</topology>
    </subcellularLocation>
</comment>
<evidence type="ECO:0000256" key="2">
    <source>
        <dbReference type="ARBA" id="ARBA00022448"/>
    </source>
</evidence>
<dbReference type="PANTHER" id="PTHR23517:SF3">
    <property type="entry name" value="INTEGRAL MEMBRANE TRANSPORT PROTEIN"/>
    <property type="match status" value="1"/>
</dbReference>
<evidence type="ECO:0000256" key="3">
    <source>
        <dbReference type="ARBA" id="ARBA00022475"/>
    </source>
</evidence>
<dbReference type="AlphaFoldDB" id="A0A5C0VEY5"/>
<name>A0A5C0VEY5_9SPHI</name>
<dbReference type="RefSeq" id="WP_149073610.1">
    <property type="nucleotide sequence ID" value="NZ_CP043329.1"/>
</dbReference>
<dbReference type="PANTHER" id="PTHR23517">
    <property type="entry name" value="RESISTANCE PROTEIN MDTM, PUTATIVE-RELATED-RELATED"/>
    <property type="match status" value="1"/>
</dbReference>
<dbReference type="Gene3D" id="1.20.1250.20">
    <property type="entry name" value="MFS general substrate transporter like domains"/>
    <property type="match status" value="2"/>
</dbReference>
<keyword evidence="4 7" id="KW-0812">Transmembrane</keyword>
<feature type="transmembrane region" description="Helical" evidence="7">
    <location>
        <begin position="172"/>
        <end position="192"/>
    </location>
</feature>
<evidence type="ECO:0000313" key="9">
    <source>
        <dbReference type="EMBL" id="QEK50412.1"/>
    </source>
</evidence>
<feature type="transmembrane region" description="Helical" evidence="7">
    <location>
        <begin position="293"/>
        <end position="311"/>
    </location>
</feature>
<feature type="transmembrane region" description="Helical" evidence="7">
    <location>
        <begin position="317"/>
        <end position="342"/>
    </location>
</feature>
<keyword evidence="6 7" id="KW-0472">Membrane</keyword>
<dbReference type="InterPro" id="IPR050171">
    <property type="entry name" value="MFS_Transporters"/>
</dbReference>
<evidence type="ECO:0000256" key="4">
    <source>
        <dbReference type="ARBA" id="ARBA00022692"/>
    </source>
</evidence>
<feature type="transmembrane region" description="Helical" evidence="7">
    <location>
        <begin position="354"/>
        <end position="373"/>
    </location>
</feature>
<dbReference type="CDD" id="cd17325">
    <property type="entry name" value="MFS_MdtG_SLC18_like"/>
    <property type="match status" value="1"/>
</dbReference>
<evidence type="ECO:0000256" key="1">
    <source>
        <dbReference type="ARBA" id="ARBA00004651"/>
    </source>
</evidence>
<gene>
    <name evidence="9" type="ORF">FYC62_01050</name>
</gene>
<dbReference type="InterPro" id="IPR020846">
    <property type="entry name" value="MFS_dom"/>
</dbReference>
<dbReference type="Proteomes" id="UP000323653">
    <property type="component" value="Chromosome"/>
</dbReference>